<dbReference type="GO" id="GO:0006412">
    <property type="term" value="P:translation"/>
    <property type="evidence" value="ECO:0007669"/>
    <property type="project" value="InterPro"/>
</dbReference>
<keyword evidence="2" id="KW-0687">Ribonucleoprotein</keyword>
<evidence type="ECO:0000256" key="3">
    <source>
        <dbReference type="SAM" id="MobiDB-lite"/>
    </source>
</evidence>
<dbReference type="Pfam" id="PF00542">
    <property type="entry name" value="Ribosomal_L12"/>
    <property type="match status" value="2"/>
</dbReference>
<feature type="domain" description="Large ribosomal subunit protein bL12 C-terminal" evidence="4">
    <location>
        <begin position="120"/>
        <end position="146"/>
    </location>
</feature>
<proteinExistence type="predicted"/>
<evidence type="ECO:0000259" key="4">
    <source>
        <dbReference type="Pfam" id="PF00542"/>
    </source>
</evidence>
<dbReference type="InterPro" id="IPR013823">
    <property type="entry name" value="Ribosomal_bL12_C"/>
</dbReference>
<dbReference type="GO" id="GO:0003735">
    <property type="term" value="F:structural constituent of ribosome"/>
    <property type="evidence" value="ECO:0007669"/>
    <property type="project" value="InterPro"/>
</dbReference>
<feature type="region of interest" description="Disordered" evidence="3">
    <location>
        <begin position="89"/>
        <end position="109"/>
    </location>
</feature>
<dbReference type="GO" id="GO:0003729">
    <property type="term" value="F:mRNA binding"/>
    <property type="evidence" value="ECO:0007669"/>
    <property type="project" value="TreeGrafter"/>
</dbReference>
<name>A0A8J4EL10_9ACTN</name>
<feature type="domain" description="Large ribosomal subunit protein bL12 C-terminal" evidence="4">
    <location>
        <begin position="176"/>
        <end position="202"/>
    </location>
</feature>
<evidence type="ECO:0000313" key="6">
    <source>
        <dbReference type="Proteomes" id="UP000614996"/>
    </source>
</evidence>
<dbReference type="Proteomes" id="UP000614996">
    <property type="component" value="Unassembled WGS sequence"/>
</dbReference>
<dbReference type="InterPro" id="IPR014719">
    <property type="entry name" value="Ribosomal_bL12_C/ClpS-like"/>
</dbReference>
<keyword evidence="6" id="KW-1185">Reference proteome</keyword>
<reference evidence="6" key="1">
    <citation type="journal article" date="2021" name="Int. J. Syst. Evol. Microbiol.">
        <title>Actinocatenispora comari sp. nov., an endophytic actinomycete isolated from aerial parts of Comarum salesowianum.</title>
        <authorList>
            <person name="Oyunbileg N."/>
            <person name="Iizaka Y."/>
            <person name="Hamada M."/>
            <person name="Davaapurev B.O."/>
            <person name="Fukumoto A."/>
            <person name="Tsetseg B."/>
            <person name="Kato F."/>
            <person name="Tamura T."/>
            <person name="Batkhuu J."/>
            <person name="Anzai Y."/>
        </authorList>
    </citation>
    <scope>NUCLEOTIDE SEQUENCE [LARGE SCALE GENOMIC DNA]</scope>
    <source>
        <strain evidence="6">NUM-2625</strain>
    </source>
</reference>
<protein>
    <recommendedName>
        <fullName evidence="4">Large ribosomal subunit protein bL12 C-terminal domain-containing protein</fullName>
    </recommendedName>
</protein>
<dbReference type="PANTHER" id="PTHR45987">
    <property type="entry name" value="39S RIBOSOMAL PROTEIN L12"/>
    <property type="match status" value="1"/>
</dbReference>
<comment type="caution">
    <text evidence="5">The sequence shown here is derived from an EMBL/GenBank/DDBJ whole genome shotgun (WGS) entry which is preliminary data.</text>
</comment>
<evidence type="ECO:0000313" key="5">
    <source>
        <dbReference type="EMBL" id="GIL28792.1"/>
    </source>
</evidence>
<dbReference type="EMBL" id="BOPO01000077">
    <property type="protein sequence ID" value="GIL28792.1"/>
    <property type="molecule type" value="Genomic_DNA"/>
</dbReference>
<keyword evidence="1" id="KW-0689">Ribosomal protein</keyword>
<evidence type="ECO:0000256" key="2">
    <source>
        <dbReference type="ARBA" id="ARBA00023274"/>
    </source>
</evidence>
<dbReference type="AlphaFoldDB" id="A0A8J4EL10"/>
<dbReference type="InterPro" id="IPR000206">
    <property type="entry name" value="Ribosomal_bL12"/>
</dbReference>
<gene>
    <name evidence="5" type="ORF">NUM_40460</name>
</gene>
<sequence length="260" mass="27459">MLVAVGVVLVVVLLVVLARRGRAPVLGDVSGAGTRAGSGWSATPAGAAALPDAGTVPGVDELLARNDRIGAVKAYRDATGASLRDATDAVLNRHRGRPTPGSGPGQPDLSEVRQLLHAGRKIEAIKVYRQLTGVGLREAKETVERLAATGQLPAPTRGPDPAQDLSEVRQLLYAGRKIEAIKVYRQLTGVGLREAKETVERLAATGQLPAPTRGPDPAQDLSEVRQLLYAGRKIEAIKVYRQLTGVGLREAKAAVERGTW</sequence>
<dbReference type="Gene3D" id="3.30.1390.10">
    <property type="match status" value="3"/>
</dbReference>
<dbReference type="PANTHER" id="PTHR45987:SF4">
    <property type="entry name" value="LARGE RIBOSOMAL SUBUNIT PROTEIN BL12M"/>
    <property type="match status" value="1"/>
</dbReference>
<evidence type="ECO:0000256" key="1">
    <source>
        <dbReference type="ARBA" id="ARBA00022980"/>
    </source>
</evidence>
<organism evidence="5 6">
    <name type="scientific">Actinocatenispora comari</name>
    <dbReference type="NCBI Taxonomy" id="2807577"/>
    <lineage>
        <taxon>Bacteria</taxon>
        <taxon>Bacillati</taxon>
        <taxon>Actinomycetota</taxon>
        <taxon>Actinomycetes</taxon>
        <taxon>Micromonosporales</taxon>
        <taxon>Micromonosporaceae</taxon>
        <taxon>Actinocatenispora</taxon>
    </lineage>
</organism>
<accession>A0A8J4EL10</accession>
<dbReference type="GO" id="GO:0022625">
    <property type="term" value="C:cytosolic large ribosomal subunit"/>
    <property type="evidence" value="ECO:0007669"/>
    <property type="project" value="TreeGrafter"/>
</dbReference>